<sequence length="203" mass="23217">MGFRHLYGFNLAMLGKQGWKLLTNHDTILSRVFKAKYYSKEGFLDAKLGHNPSYVWRSIHASQNSQPYITTTMVEGKENMKVSDLTDHNTGIWNREERTIFSTFSILPYLMEVIIDNSHLKVEAQQQRNRDAGVSTVTKIQKWLKPTMGSFKCNVDTTCYVEDNNYCVRACIRDNNNHFVQAFAKKLKGTPSIAEAEAIGVLE</sequence>
<organism evidence="1 2">
    <name type="scientific">Trifolium pratense</name>
    <name type="common">Red clover</name>
    <dbReference type="NCBI Taxonomy" id="57577"/>
    <lineage>
        <taxon>Eukaryota</taxon>
        <taxon>Viridiplantae</taxon>
        <taxon>Streptophyta</taxon>
        <taxon>Embryophyta</taxon>
        <taxon>Tracheophyta</taxon>
        <taxon>Spermatophyta</taxon>
        <taxon>Magnoliopsida</taxon>
        <taxon>eudicotyledons</taxon>
        <taxon>Gunneridae</taxon>
        <taxon>Pentapetalae</taxon>
        <taxon>rosids</taxon>
        <taxon>fabids</taxon>
        <taxon>Fabales</taxon>
        <taxon>Fabaceae</taxon>
        <taxon>Papilionoideae</taxon>
        <taxon>50 kb inversion clade</taxon>
        <taxon>NPAAA clade</taxon>
        <taxon>Hologalegina</taxon>
        <taxon>IRL clade</taxon>
        <taxon>Trifolieae</taxon>
        <taxon>Trifolium</taxon>
    </lineage>
</organism>
<evidence type="ECO:0000313" key="1">
    <source>
        <dbReference type="EMBL" id="PNX86605.1"/>
    </source>
</evidence>
<reference evidence="1 2" key="1">
    <citation type="journal article" date="2014" name="Am. J. Bot.">
        <title>Genome assembly and annotation for red clover (Trifolium pratense; Fabaceae).</title>
        <authorList>
            <person name="Istvanek J."/>
            <person name="Jaros M."/>
            <person name="Krenek A."/>
            <person name="Repkova J."/>
        </authorList>
    </citation>
    <scope>NUCLEOTIDE SEQUENCE [LARGE SCALE GENOMIC DNA]</scope>
    <source>
        <strain evidence="2">cv. Tatra</strain>
        <tissue evidence="1">Young leaves</tissue>
    </source>
</reference>
<comment type="caution">
    <text evidence="1">The sequence shown here is derived from an EMBL/GenBank/DDBJ whole genome shotgun (WGS) entry which is preliminary data.</text>
</comment>
<proteinExistence type="predicted"/>
<name>A0A2K3M755_TRIPR</name>
<feature type="non-terminal residue" evidence="1">
    <location>
        <position position="203"/>
    </location>
</feature>
<dbReference type="AlphaFoldDB" id="A0A2K3M755"/>
<protein>
    <submittedName>
        <fullName evidence="1">Ribonuclease H</fullName>
    </submittedName>
</protein>
<dbReference type="EMBL" id="ASHM01051639">
    <property type="protein sequence ID" value="PNX86605.1"/>
    <property type="molecule type" value="Genomic_DNA"/>
</dbReference>
<dbReference type="Proteomes" id="UP000236291">
    <property type="component" value="Unassembled WGS sequence"/>
</dbReference>
<reference evidence="1 2" key="2">
    <citation type="journal article" date="2017" name="Front. Plant Sci.">
        <title>Gene Classification and Mining of Molecular Markers Useful in Red Clover (Trifolium pratense) Breeding.</title>
        <authorList>
            <person name="Istvanek J."/>
            <person name="Dluhosova J."/>
            <person name="Dluhos P."/>
            <person name="Patkova L."/>
            <person name="Nedelnik J."/>
            <person name="Repkova J."/>
        </authorList>
    </citation>
    <scope>NUCLEOTIDE SEQUENCE [LARGE SCALE GENOMIC DNA]</scope>
    <source>
        <strain evidence="2">cv. Tatra</strain>
        <tissue evidence="1">Young leaves</tissue>
    </source>
</reference>
<gene>
    <name evidence="1" type="ORF">L195_g042684</name>
</gene>
<accession>A0A2K3M755</accession>
<dbReference type="STRING" id="57577.A0A2K3M755"/>
<evidence type="ECO:0000313" key="2">
    <source>
        <dbReference type="Proteomes" id="UP000236291"/>
    </source>
</evidence>